<organism evidence="2 3">
    <name type="scientific">Pseudomonas brassicacearum</name>
    <dbReference type="NCBI Taxonomy" id="930166"/>
    <lineage>
        <taxon>Bacteria</taxon>
        <taxon>Pseudomonadati</taxon>
        <taxon>Pseudomonadota</taxon>
        <taxon>Gammaproteobacteria</taxon>
        <taxon>Pseudomonadales</taxon>
        <taxon>Pseudomonadaceae</taxon>
        <taxon>Pseudomonas</taxon>
    </lineage>
</organism>
<feature type="chain" id="PRO_5019009746" evidence="1">
    <location>
        <begin position="26"/>
        <end position="413"/>
    </location>
</feature>
<protein>
    <submittedName>
        <fullName evidence="2">Uncharacterized protein</fullName>
    </submittedName>
</protein>
<accession>A0A423IUV0</accession>
<proteinExistence type="predicted"/>
<sequence>MSARVIVRGVATTLLWLGLSLQARAEVIEITASFTPDPSRPQVNEFKNTTINSGYCANYPTECGRWNIFSIATAMSVNSNHLITARHTNPRQGAMFNMPADWRDVNVIDESGRNNAVVQVCIAGIGGQYRLSRRVQELIGEEMDPYHAHNKLWTNGDWLDAPRPCEIGPASGLDDWSWTFFWKTPVVGVCAKQAAFDIPGLSYESVDFAYELRTPNPLKMAPGTYTGTMQYTVGANADFDMGDVMQPTVSAIQLHFTLTVNHVLAVEIPPGGNEVQLVPAGGWQAWLQQGRKPNRLLRDQTFNIWTSTPFKMQLSCVIDLGNTCGLQDAEGNRVPVNVAVSLPYGLTRNGQSVERQPLRLDGQGTERFEPNLYVARKPGTLHFSVEQDGVRQMLDLGSAKFSGDVTVVWDSEV</sequence>
<dbReference type="RefSeq" id="WP_123369271.1">
    <property type="nucleotide sequence ID" value="NZ_MOBO01000050.1"/>
</dbReference>
<comment type="caution">
    <text evidence="2">The sequence shown here is derived from an EMBL/GenBank/DDBJ whole genome shotgun (WGS) entry which is preliminary data.</text>
</comment>
<reference evidence="2 3" key="1">
    <citation type="submission" date="2016-10" db="EMBL/GenBank/DDBJ databases">
        <title>Comparative genome analysis of multiple Pseudomonas spp. focuses on biocontrol and plant growth promoting traits.</title>
        <authorList>
            <person name="Tao X.-Y."/>
            <person name="Taylor C.G."/>
        </authorList>
    </citation>
    <scope>NUCLEOTIDE SEQUENCE [LARGE SCALE GENOMIC DNA]</scope>
    <source>
        <strain evidence="2 3">38D4</strain>
    </source>
</reference>
<name>A0A423IUV0_9PSED</name>
<dbReference type="Proteomes" id="UP000286351">
    <property type="component" value="Unassembled WGS sequence"/>
</dbReference>
<keyword evidence="1" id="KW-0732">Signal</keyword>
<evidence type="ECO:0000256" key="1">
    <source>
        <dbReference type="SAM" id="SignalP"/>
    </source>
</evidence>
<feature type="signal peptide" evidence="1">
    <location>
        <begin position="1"/>
        <end position="25"/>
    </location>
</feature>
<gene>
    <name evidence="2" type="ORF">BK664_31885</name>
</gene>
<evidence type="ECO:0000313" key="3">
    <source>
        <dbReference type="Proteomes" id="UP000286351"/>
    </source>
</evidence>
<dbReference type="EMBL" id="MOBO01000050">
    <property type="protein sequence ID" value="RON29204.1"/>
    <property type="molecule type" value="Genomic_DNA"/>
</dbReference>
<evidence type="ECO:0000313" key="2">
    <source>
        <dbReference type="EMBL" id="RON29204.1"/>
    </source>
</evidence>
<dbReference type="AlphaFoldDB" id="A0A423IUV0"/>